<feature type="signal peptide" evidence="1">
    <location>
        <begin position="1"/>
        <end position="19"/>
    </location>
</feature>
<protein>
    <submittedName>
        <fullName evidence="2">Uncharacterized protein</fullName>
    </submittedName>
</protein>
<accession>A0AA92TZ13</accession>
<feature type="chain" id="PRO_5041657110" evidence="1">
    <location>
        <begin position="20"/>
        <end position="174"/>
    </location>
</feature>
<keyword evidence="1" id="KW-0732">Signal</keyword>
<dbReference type="AlphaFoldDB" id="A0AA92TZ13"/>
<organism evidence="2 3">
    <name type="scientific">Segatella copri</name>
    <dbReference type="NCBI Taxonomy" id="165179"/>
    <lineage>
        <taxon>Bacteria</taxon>
        <taxon>Pseudomonadati</taxon>
        <taxon>Bacteroidota</taxon>
        <taxon>Bacteroidia</taxon>
        <taxon>Bacteroidales</taxon>
        <taxon>Prevotellaceae</taxon>
        <taxon>Segatella</taxon>
    </lineage>
</organism>
<dbReference type="RefSeq" id="WP_118063962.1">
    <property type="nucleotide sequence ID" value="NZ_JBALKP010000005.1"/>
</dbReference>
<gene>
    <name evidence="2" type="ORF">DWV76_04425</name>
</gene>
<proteinExistence type="predicted"/>
<evidence type="ECO:0000256" key="1">
    <source>
        <dbReference type="SAM" id="SignalP"/>
    </source>
</evidence>
<evidence type="ECO:0000313" key="2">
    <source>
        <dbReference type="EMBL" id="RGW43831.1"/>
    </source>
</evidence>
<dbReference type="Proteomes" id="UP000283785">
    <property type="component" value="Unassembled WGS sequence"/>
</dbReference>
<dbReference type="EMBL" id="QSAG01000005">
    <property type="protein sequence ID" value="RGW43831.1"/>
    <property type="molecule type" value="Genomic_DNA"/>
</dbReference>
<comment type="caution">
    <text evidence="2">The sequence shown here is derived from an EMBL/GenBank/DDBJ whole genome shotgun (WGS) entry which is preliminary data.</text>
</comment>
<reference evidence="2 3" key="1">
    <citation type="submission" date="2018-08" db="EMBL/GenBank/DDBJ databases">
        <title>A genome reference for cultivated species of the human gut microbiota.</title>
        <authorList>
            <person name="Zou Y."/>
            <person name="Xue W."/>
            <person name="Luo G."/>
        </authorList>
    </citation>
    <scope>NUCLEOTIDE SEQUENCE [LARGE SCALE GENOMIC DNA]</scope>
    <source>
        <strain evidence="2 3">AF12-50</strain>
    </source>
</reference>
<name>A0AA92TZ13_9BACT</name>
<evidence type="ECO:0000313" key="3">
    <source>
        <dbReference type="Proteomes" id="UP000283785"/>
    </source>
</evidence>
<sequence>MKKILLTLLVGLVSLSTNALSYNLWYDGVWHGWDDFHYSVSGTYDDLIFYYQADGISHYMLRITINGFWVPDKKTMKECIKNNQWLNYKGTVEYYVCDDYPSAYDIWTKRPHYYSGLLHNSLNLIYWNYHDDQWNKRPVKRVKMQADIRIAPFKKSPKTYNVYWENVGLGITLD</sequence>